<evidence type="ECO:0000313" key="2">
    <source>
        <dbReference type="WBParaSite" id="PS1159_v2.g22737.t1"/>
    </source>
</evidence>
<organism evidence="1 2">
    <name type="scientific">Panagrolaimus sp. PS1159</name>
    <dbReference type="NCBI Taxonomy" id="55785"/>
    <lineage>
        <taxon>Eukaryota</taxon>
        <taxon>Metazoa</taxon>
        <taxon>Ecdysozoa</taxon>
        <taxon>Nematoda</taxon>
        <taxon>Chromadorea</taxon>
        <taxon>Rhabditida</taxon>
        <taxon>Tylenchina</taxon>
        <taxon>Panagrolaimomorpha</taxon>
        <taxon>Panagrolaimoidea</taxon>
        <taxon>Panagrolaimidae</taxon>
        <taxon>Panagrolaimus</taxon>
    </lineage>
</organism>
<protein>
    <submittedName>
        <fullName evidence="2">F-box domain-containing protein</fullName>
    </submittedName>
</protein>
<sequence>MITFNNDGMFRQHFAFKDSIMDYIFKHLKPEHLIKLYQCSKYFYAKFRRNIVRHLEIVCNREAETLDPTNCVITPWNPALSTFKDCWITDSFRNNARILYLPEFPHCYIKKIESSIGIRWSEYKILTKAKTIQELNIAECLFFPVEYGTLMYAPVENVVAEVPNAKSIEISNARLTE</sequence>
<proteinExistence type="predicted"/>
<reference evidence="2" key="1">
    <citation type="submission" date="2022-11" db="UniProtKB">
        <authorList>
            <consortium name="WormBaseParasite"/>
        </authorList>
    </citation>
    <scope>IDENTIFICATION</scope>
</reference>
<evidence type="ECO:0000313" key="1">
    <source>
        <dbReference type="Proteomes" id="UP000887580"/>
    </source>
</evidence>
<accession>A0AC35G115</accession>
<dbReference type="Proteomes" id="UP000887580">
    <property type="component" value="Unplaced"/>
</dbReference>
<dbReference type="WBParaSite" id="PS1159_v2.g22737.t1">
    <property type="protein sequence ID" value="PS1159_v2.g22737.t1"/>
    <property type="gene ID" value="PS1159_v2.g22737"/>
</dbReference>
<name>A0AC35G115_9BILA</name>